<reference evidence="2" key="1">
    <citation type="journal article" date="2021" name="Antonie Van Leeuwenhoek">
        <title>Draft genome and description of Waterburya agarophytonicola gen. nov. sp. nov. (Pleurocapsales, Cyanobacteria): a seaweed symbiont.</title>
        <authorList>
            <person name="Bonthond G."/>
            <person name="Shalygin S."/>
            <person name="Bayer T."/>
            <person name="Weinberger F."/>
        </authorList>
    </citation>
    <scope>NUCLEOTIDE SEQUENCE</scope>
    <source>
        <strain evidence="2">KI4</strain>
    </source>
</reference>
<dbReference type="Proteomes" id="UP000729733">
    <property type="component" value="Unassembled WGS sequence"/>
</dbReference>
<dbReference type="SMART" id="SM00267">
    <property type="entry name" value="GGDEF"/>
    <property type="match status" value="1"/>
</dbReference>
<keyword evidence="3" id="KW-1185">Reference proteome</keyword>
<proteinExistence type="predicted"/>
<sequence length="157" mass="17710">MLKQLHRQAFYDDLTNLANRAWFRERLTDAIARIQRNPDYLFAVLLLDLDRFKIVNDTLGHEFGDRLLMAVASRLRESVRPMDTVARLGGDEFVILLESIHSANEVLCVTHSSKPKAVTKMPIAGKVLVPGIGIIMEIDIKAIAQPRIILPGILVQR</sequence>
<dbReference type="SUPFAM" id="SSF55073">
    <property type="entry name" value="Nucleotide cyclase"/>
    <property type="match status" value="1"/>
</dbReference>
<dbReference type="NCBIfam" id="TIGR00254">
    <property type="entry name" value="GGDEF"/>
    <property type="match status" value="1"/>
</dbReference>
<dbReference type="EMBL" id="JADWDC010000109">
    <property type="protein sequence ID" value="MCC0179743.1"/>
    <property type="molecule type" value="Genomic_DNA"/>
</dbReference>
<dbReference type="CDD" id="cd01949">
    <property type="entry name" value="GGDEF"/>
    <property type="match status" value="1"/>
</dbReference>
<dbReference type="InterPro" id="IPR043128">
    <property type="entry name" value="Rev_trsase/Diguanyl_cyclase"/>
</dbReference>
<name>A0A964FM67_9CYAN</name>
<gene>
    <name evidence="2" type="ORF">I4641_22635</name>
</gene>
<organism evidence="2 3">
    <name type="scientific">Waterburya agarophytonicola KI4</name>
    <dbReference type="NCBI Taxonomy" id="2874699"/>
    <lineage>
        <taxon>Bacteria</taxon>
        <taxon>Bacillati</taxon>
        <taxon>Cyanobacteriota</taxon>
        <taxon>Cyanophyceae</taxon>
        <taxon>Pleurocapsales</taxon>
        <taxon>Hyellaceae</taxon>
        <taxon>Waterburya</taxon>
        <taxon>Waterburya agarophytonicola</taxon>
    </lineage>
</organism>
<dbReference type="Gene3D" id="3.30.70.270">
    <property type="match status" value="1"/>
</dbReference>
<dbReference type="PROSITE" id="PS50887">
    <property type="entry name" value="GGDEF"/>
    <property type="match status" value="1"/>
</dbReference>
<dbReference type="PANTHER" id="PTHR46663">
    <property type="entry name" value="DIGUANYLATE CYCLASE DGCT-RELATED"/>
    <property type="match status" value="1"/>
</dbReference>
<dbReference type="PANTHER" id="PTHR46663:SF3">
    <property type="entry name" value="SLL0267 PROTEIN"/>
    <property type="match status" value="1"/>
</dbReference>
<dbReference type="Pfam" id="PF00990">
    <property type="entry name" value="GGDEF"/>
    <property type="match status" value="1"/>
</dbReference>
<comment type="caution">
    <text evidence="2">The sequence shown here is derived from an EMBL/GenBank/DDBJ whole genome shotgun (WGS) entry which is preliminary data.</text>
</comment>
<evidence type="ECO:0000313" key="3">
    <source>
        <dbReference type="Proteomes" id="UP000729733"/>
    </source>
</evidence>
<dbReference type="InterPro" id="IPR052163">
    <property type="entry name" value="DGC-Regulatory_Protein"/>
</dbReference>
<evidence type="ECO:0000259" key="1">
    <source>
        <dbReference type="PROSITE" id="PS50887"/>
    </source>
</evidence>
<feature type="domain" description="GGDEF" evidence="1">
    <location>
        <begin position="40"/>
        <end position="157"/>
    </location>
</feature>
<dbReference type="InterPro" id="IPR029787">
    <property type="entry name" value="Nucleotide_cyclase"/>
</dbReference>
<dbReference type="InterPro" id="IPR000160">
    <property type="entry name" value="GGDEF_dom"/>
</dbReference>
<dbReference type="AlphaFoldDB" id="A0A964FM67"/>
<accession>A0A964FM67</accession>
<protein>
    <submittedName>
        <fullName evidence="2">GGDEF domain-containing protein</fullName>
    </submittedName>
</protein>
<evidence type="ECO:0000313" key="2">
    <source>
        <dbReference type="EMBL" id="MCC0179743.1"/>
    </source>
</evidence>